<dbReference type="OrthoDB" id="10516311at2759"/>
<keyword evidence="4" id="KW-1185">Reference proteome</keyword>
<name>A0A9N9LWT7_9HELO</name>
<keyword evidence="2" id="KW-0812">Transmembrane</keyword>
<keyword evidence="2" id="KW-0472">Membrane</keyword>
<sequence>MSNLALSSMQHQGPSKTLEAAERPTSLPSSSSSSISRETKVGFGVGVSLGFLILVSIIILAFRIGRKTGMGSAAAKKARSFQDLSRLSGAWFRKSGFGKAESCAESQQIFEIGSGKSEVKVGELEANTKVVELEGDDVGGDEAVQSEKSFVCSINGHVATRLAFVDLMITAGGHQLGKIGGTFFGGAQANRIPAYFVHREGVNVLYRGILYARKSRQPIEKSPIPKASHSFNSLR</sequence>
<evidence type="ECO:0000256" key="1">
    <source>
        <dbReference type="SAM" id="MobiDB-lite"/>
    </source>
</evidence>
<gene>
    <name evidence="3" type="ORF">HYALB_00013088</name>
</gene>
<protein>
    <submittedName>
        <fullName evidence="3">Uncharacterized protein</fullName>
    </submittedName>
</protein>
<accession>A0A9N9LWT7</accession>
<dbReference type="EMBL" id="CAJVRM010000349">
    <property type="protein sequence ID" value="CAG8979957.1"/>
    <property type="molecule type" value="Genomic_DNA"/>
</dbReference>
<reference evidence="3" key="1">
    <citation type="submission" date="2021-07" db="EMBL/GenBank/DDBJ databases">
        <authorList>
            <person name="Durling M."/>
        </authorList>
    </citation>
    <scope>NUCLEOTIDE SEQUENCE</scope>
</reference>
<comment type="caution">
    <text evidence="3">The sequence shown here is derived from an EMBL/GenBank/DDBJ whole genome shotgun (WGS) entry which is preliminary data.</text>
</comment>
<feature type="transmembrane region" description="Helical" evidence="2">
    <location>
        <begin position="41"/>
        <end position="62"/>
    </location>
</feature>
<feature type="region of interest" description="Disordered" evidence="1">
    <location>
        <begin position="1"/>
        <end position="36"/>
    </location>
</feature>
<organism evidence="3 4">
    <name type="scientific">Hymenoscyphus albidus</name>
    <dbReference type="NCBI Taxonomy" id="595503"/>
    <lineage>
        <taxon>Eukaryota</taxon>
        <taxon>Fungi</taxon>
        <taxon>Dikarya</taxon>
        <taxon>Ascomycota</taxon>
        <taxon>Pezizomycotina</taxon>
        <taxon>Leotiomycetes</taxon>
        <taxon>Helotiales</taxon>
        <taxon>Helotiaceae</taxon>
        <taxon>Hymenoscyphus</taxon>
    </lineage>
</organism>
<evidence type="ECO:0000256" key="2">
    <source>
        <dbReference type="SAM" id="Phobius"/>
    </source>
</evidence>
<dbReference type="Proteomes" id="UP000701801">
    <property type="component" value="Unassembled WGS sequence"/>
</dbReference>
<evidence type="ECO:0000313" key="3">
    <source>
        <dbReference type="EMBL" id="CAG8979957.1"/>
    </source>
</evidence>
<dbReference type="AlphaFoldDB" id="A0A9N9LWT7"/>
<feature type="compositionally biased region" description="Low complexity" evidence="1">
    <location>
        <begin position="26"/>
        <end position="36"/>
    </location>
</feature>
<evidence type="ECO:0000313" key="4">
    <source>
        <dbReference type="Proteomes" id="UP000701801"/>
    </source>
</evidence>
<keyword evidence="2" id="KW-1133">Transmembrane helix</keyword>
<feature type="compositionally biased region" description="Polar residues" evidence="1">
    <location>
        <begin position="1"/>
        <end position="15"/>
    </location>
</feature>
<proteinExistence type="predicted"/>